<proteinExistence type="inferred from homology"/>
<feature type="DNA-binding region" description="OmpR/PhoB-type" evidence="6">
    <location>
        <begin position="74"/>
        <end position="175"/>
    </location>
</feature>
<dbReference type="PANTHER" id="PTHR35807:SF1">
    <property type="entry name" value="TRANSCRIPTIONAL REGULATOR REDD"/>
    <property type="match status" value="1"/>
</dbReference>
<dbReference type="GO" id="GO:0006355">
    <property type="term" value="P:regulation of DNA-templated transcription"/>
    <property type="evidence" value="ECO:0007669"/>
    <property type="project" value="InterPro"/>
</dbReference>
<keyword evidence="5" id="KW-0802">TPR repeat</keyword>
<dbReference type="GO" id="GO:0043531">
    <property type="term" value="F:ADP binding"/>
    <property type="evidence" value="ECO:0007669"/>
    <property type="project" value="InterPro"/>
</dbReference>
<dbReference type="InterPro" id="IPR036388">
    <property type="entry name" value="WH-like_DNA-bd_sf"/>
</dbReference>
<protein>
    <submittedName>
        <fullName evidence="9">DNA-binding SARP family transcriptional activator</fullName>
    </submittedName>
    <submittedName>
        <fullName evidence="10">DNA-binding transcriptional activator of the SARP family</fullName>
    </submittedName>
</protein>
<dbReference type="EMBL" id="RBXX01000002">
    <property type="protein sequence ID" value="RKT83926.1"/>
    <property type="molecule type" value="Genomic_DNA"/>
</dbReference>
<evidence type="ECO:0000256" key="2">
    <source>
        <dbReference type="ARBA" id="ARBA00023015"/>
    </source>
</evidence>
<evidence type="ECO:0000256" key="3">
    <source>
        <dbReference type="ARBA" id="ARBA00023125"/>
    </source>
</evidence>
<dbReference type="SUPFAM" id="SSF46894">
    <property type="entry name" value="C-terminal effector domain of the bipartite response regulators"/>
    <property type="match status" value="1"/>
</dbReference>
<evidence type="ECO:0000313" key="10">
    <source>
        <dbReference type="EMBL" id="SFO30987.1"/>
    </source>
</evidence>
<dbReference type="Pfam" id="PF00486">
    <property type="entry name" value="Trans_reg_C"/>
    <property type="match status" value="1"/>
</dbReference>
<dbReference type="GO" id="GO:0000160">
    <property type="term" value="P:phosphorelay signal transduction system"/>
    <property type="evidence" value="ECO:0007669"/>
    <property type="project" value="InterPro"/>
</dbReference>
<dbReference type="InterPro" id="IPR051677">
    <property type="entry name" value="AfsR-DnrI-RedD_regulator"/>
</dbReference>
<dbReference type="CDD" id="cd15831">
    <property type="entry name" value="BTAD"/>
    <property type="match status" value="1"/>
</dbReference>
<evidence type="ECO:0000256" key="6">
    <source>
        <dbReference type="PROSITE-ProRule" id="PRU01091"/>
    </source>
</evidence>
<evidence type="ECO:0000313" key="9">
    <source>
        <dbReference type="EMBL" id="RKT83926.1"/>
    </source>
</evidence>
<dbReference type="GO" id="GO:0003677">
    <property type="term" value="F:DNA binding"/>
    <property type="evidence" value="ECO:0007669"/>
    <property type="project" value="UniProtKB-UniRule"/>
</dbReference>
<dbReference type="InterPro" id="IPR001867">
    <property type="entry name" value="OmpR/PhoB-type_DNA-bd"/>
</dbReference>
<dbReference type="InterPro" id="IPR005158">
    <property type="entry name" value="BTAD"/>
</dbReference>
<dbReference type="PRINTS" id="PR00364">
    <property type="entry name" value="DISEASERSIST"/>
</dbReference>
<dbReference type="InterPro" id="IPR016032">
    <property type="entry name" value="Sig_transdc_resp-reg_C-effctor"/>
</dbReference>
<dbReference type="Gene3D" id="3.40.50.300">
    <property type="entry name" value="P-loop containing nucleotide triphosphate hydrolases"/>
    <property type="match status" value="1"/>
</dbReference>
<dbReference type="Proteomes" id="UP000270697">
    <property type="component" value="Unassembled WGS sequence"/>
</dbReference>
<evidence type="ECO:0000313" key="11">
    <source>
        <dbReference type="Proteomes" id="UP000199398"/>
    </source>
</evidence>
<dbReference type="Gene3D" id="1.10.260.40">
    <property type="entry name" value="lambda repressor-like DNA-binding domains"/>
    <property type="match status" value="1"/>
</dbReference>
<dbReference type="PROSITE" id="PS50943">
    <property type="entry name" value="HTH_CROC1"/>
    <property type="match status" value="1"/>
</dbReference>
<dbReference type="InterPro" id="IPR001387">
    <property type="entry name" value="Cro/C1-type_HTH"/>
</dbReference>
<dbReference type="SUPFAM" id="SSF52540">
    <property type="entry name" value="P-loop containing nucleoside triphosphate hydrolases"/>
    <property type="match status" value="1"/>
</dbReference>
<dbReference type="Gene3D" id="1.10.10.10">
    <property type="entry name" value="Winged helix-like DNA-binding domain superfamily/Winged helix DNA-binding domain"/>
    <property type="match status" value="2"/>
</dbReference>
<organism evidence="10 11">
    <name type="scientific">Saccharopolyspora antimicrobica</name>
    <dbReference type="NCBI Taxonomy" id="455193"/>
    <lineage>
        <taxon>Bacteria</taxon>
        <taxon>Bacillati</taxon>
        <taxon>Actinomycetota</taxon>
        <taxon>Actinomycetes</taxon>
        <taxon>Pseudonocardiales</taxon>
        <taxon>Pseudonocardiaceae</taxon>
        <taxon>Saccharopolyspora</taxon>
    </lineage>
</organism>
<dbReference type="SMART" id="SM00862">
    <property type="entry name" value="Trans_reg_C"/>
    <property type="match status" value="1"/>
</dbReference>
<dbReference type="PANTHER" id="PTHR35807">
    <property type="entry name" value="TRANSCRIPTIONAL REGULATOR REDD-RELATED"/>
    <property type="match status" value="1"/>
</dbReference>
<dbReference type="EMBL" id="FOUP01000012">
    <property type="protein sequence ID" value="SFO30987.1"/>
    <property type="molecule type" value="Genomic_DNA"/>
</dbReference>
<accession>A0A1I5G4R5</accession>
<name>A0A1I5G4R5_9PSEU</name>
<evidence type="ECO:0000259" key="7">
    <source>
        <dbReference type="PROSITE" id="PS50943"/>
    </source>
</evidence>
<dbReference type="CDD" id="cd00093">
    <property type="entry name" value="HTH_XRE"/>
    <property type="match status" value="1"/>
</dbReference>
<dbReference type="SUPFAM" id="SSF48452">
    <property type="entry name" value="TPR-like"/>
    <property type="match status" value="3"/>
</dbReference>
<keyword evidence="2" id="KW-0805">Transcription regulation</keyword>
<dbReference type="STRING" id="455193.SAMN05421805_11299"/>
<dbReference type="PROSITE" id="PS51755">
    <property type="entry name" value="OMPR_PHOB"/>
    <property type="match status" value="1"/>
</dbReference>
<dbReference type="SMART" id="SM00028">
    <property type="entry name" value="TPR"/>
    <property type="match status" value="6"/>
</dbReference>
<dbReference type="Pfam" id="PF03704">
    <property type="entry name" value="BTAD"/>
    <property type="match status" value="1"/>
</dbReference>
<evidence type="ECO:0000256" key="1">
    <source>
        <dbReference type="ARBA" id="ARBA00005820"/>
    </source>
</evidence>
<dbReference type="InterPro" id="IPR010982">
    <property type="entry name" value="Lambda_DNA-bd_dom_sf"/>
</dbReference>
<evidence type="ECO:0000256" key="5">
    <source>
        <dbReference type="PROSITE-ProRule" id="PRU00339"/>
    </source>
</evidence>
<dbReference type="InterPro" id="IPR027417">
    <property type="entry name" value="P-loop_NTPase"/>
</dbReference>
<gene>
    <name evidence="9" type="ORF">ATL45_2221</name>
    <name evidence="10" type="ORF">SAMN05421805_11299</name>
</gene>
<keyword evidence="3 6" id="KW-0238">DNA-binding</keyword>
<dbReference type="PROSITE" id="PS50005">
    <property type="entry name" value="TPR"/>
    <property type="match status" value="1"/>
</dbReference>
<reference evidence="9 12" key="2">
    <citation type="submission" date="2018-10" db="EMBL/GenBank/DDBJ databases">
        <title>Sequencing the genomes of 1000 actinobacteria strains.</title>
        <authorList>
            <person name="Klenk H.-P."/>
        </authorList>
    </citation>
    <scope>NUCLEOTIDE SEQUENCE [LARGE SCALE GENOMIC DNA]</scope>
    <source>
        <strain evidence="9 12">DSM 45119</strain>
    </source>
</reference>
<feature type="repeat" description="TPR" evidence="5">
    <location>
        <begin position="907"/>
        <end position="940"/>
    </location>
</feature>
<comment type="similarity">
    <text evidence="1">Belongs to the AfsR/DnrI/RedD regulatory family.</text>
</comment>
<reference evidence="10 11" key="1">
    <citation type="submission" date="2016-10" db="EMBL/GenBank/DDBJ databases">
        <authorList>
            <person name="de Groot N.N."/>
        </authorList>
    </citation>
    <scope>NUCLEOTIDE SEQUENCE [LARGE SCALE GENOMIC DNA]</scope>
    <source>
        <strain evidence="10 11">CPCC 201259</strain>
    </source>
</reference>
<dbReference type="SMART" id="SM00530">
    <property type="entry name" value="HTH_XRE"/>
    <property type="match status" value="1"/>
</dbReference>
<dbReference type="InterPro" id="IPR019734">
    <property type="entry name" value="TPR_rpt"/>
</dbReference>
<evidence type="ECO:0000259" key="8">
    <source>
        <dbReference type="PROSITE" id="PS51755"/>
    </source>
</evidence>
<dbReference type="SUPFAM" id="SSF47413">
    <property type="entry name" value="lambda repressor-like DNA-binding domains"/>
    <property type="match status" value="1"/>
</dbReference>
<dbReference type="AlphaFoldDB" id="A0A1I5G4R5"/>
<dbReference type="SMART" id="SM01043">
    <property type="entry name" value="BTAD"/>
    <property type="match status" value="1"/>
</dbReference>
<keyword evidence="4" id="KW-0804">Transcription</keyword>
<dbReference type="Proteomes" id="UP000199398">
    <property type="component" value="Unassembled WGS sequence"/>
</dbReference>
<dbReference type="Pfam" id="PF13560">
    <property type="entry name" value="HTH_31"/>
    <property type="match status" value="1"/>
</dbReference>
<sequence length="1040" mass="112652">MGTTGSTLGRLVRGFRKRAGLTQLQAAEQAGLSAAGLRDVEQGRVVRPRVSTLRQLGEVLALSRIELESLIREAGGENSSGLRVEVLGPLRVSTGGEAVDPGSETQRVLLGLLALSPNEPVARDALVEAVWGERSTAGSADLLQSRVSRLRRRLQPDPAEEPVLIADRGGYQLTLSEGQHDLLVFRRLVTGARQASKATEACALFADAVALWRGEPLEGLASLQEHPLITALTRDYRAVLVEYAAVAAELGRHQEVLPHLQRVADADPLHEAVHAALMIALAGSGQQAAALTTFDALRRRLADELGADPGPELTAAHQRVLRQEVLRPEFTPVSAHRQLPPDIGEFTGRETELAALRANLPNVGGSAVKVVLIEGMGGVGKTRLAVHAAHRLLADGRFSDCQLYVDLRGHSDQPPADPASVLASFLRLLGVPDDHIPSRADERMMLFRDRLFDKKALVLLDNAADEDQVTPLLPSGAENMVLITSRGTLALDGAHTLPLDVFTPAEAGDMLTKAVGRDRVEVDPAAARSLVELCGRLPLAVALAARRLQARPKWTVRDLAGRLAECDDRLHELVAGNRRLRSVFDLSYQALDADERRIFRLLGLHPGDEFTADSVAALAGTTAGEARFLLDRLVDEHLATVVTKDRYRLHDLLAEYGRGLVREEDPAAQRSAAITRVLDFYLHSTAAATRLLQPHQPALPLVGSEPEHRPALETPVSARQWLDAERACLIAAVRLAAAHGWPTHAWQLTRSLREYLHLYGYGHDHDWVRTHEAALAAAIAAHDATGEALTRADLAATYLDLGRGAEAREHLYRALEFHRSAGDRERETSTLESLGIACFRLGEFDEALQHFRDGTALCTGHDPFRQGVLHSNLGNTLAAKGFLPEALTSLRTGLELSRQAGNIDGQSIALADIGDAHRRLGDHEAALDFLDQALKLAMGHGLTPKIAYVRHRIGKVYRELGRYPEATANLQTARRVVAKVGGPAAESEVLIDLGAAHREVGDLTTANVLLHKALSLATSRGERHQRTLALKELAELAEAS</sequence>
<feature type="domain" description="OmpR/PhoB-type" evidence="8">
    <location>
        <begin position="74"/>
        <end position="175"/>
    </location>
</feature>
<dbReference type="RefSeq" id="WP_246025272.1">
    <property type="nucleotide sequence ID" value="NZ_FOUP01000012.1"/>
</dbReference>
<keyword evidence="12" id="KW-1185">Reference proteome</keyword>
<evidence type="ECO:0000313" key="12">
    <source>
        <dbReference type="Proteomes" id="UP000270697"/>
    </source>
</evidence>
<dbReference type="Pfam" id="PF13424">
    <property type="entry name" value="TPR_12"/>
    <property type="match status" value="3"/>
</dbReference>
<dbReference type="Gene3D" id="1.25.40.10">
    <property type="entry name" value="Tetratricopeptide repeat domain"/>
    <property type="match status" value="3"/>
</dbReference>
<evidence type="ECO:0000256" key="4">
    <source>
        <dbReference type="ARBA" id="ARBA00023163"/>
    </source>
</evidence>
<dbReference type="InterPro" id="IPR011990">
    <property type="entry name" value="TPR-like_helical_dom_sf"/>
</dbReference>
<feature type="domain" description="HTH cro/C1-type" evidence="7">
    <location>
        <begin position="12"/>
        <end position="67"/>
    </location>
</feature>